<sequence>MLFNANKVYDRQVMEGIGEYLQASQCNWDIFLDETFTTHIDDFKAWQGDGVIADFDDPAIRALLADTTLPVVGVGALTKTHKIIRPYRMWRRTTKHWLNWLFSIYAIKGWKILLFTAPHTMTTNTGP</sequence>
<dbReference type="Proteomes" id="UP000029227">
    <property type="component" value="Unassembled WGS sequence"/>
</dbReference>
<dbReference type="SUPFAM" id="SSF53822">
    <property type="entry name" value="Periplasmic binding protein-like I"/>
    <property type="match status" value="1"/>
</dbReference>
<dbReference type="eggNOG" id="COG1609">
    <property type="taxonomic scope" value="Bacteria"/>
</dbReference>
<protein>
    <submittedName>
        <fullName evidence="3">Xylose activator XylR AraC family</fullName>
    </submittedName>
</protein>
<dbReference type="Gene3D" id="3.40.50.2300">
    <property type="match status" value="1"/>
</dbReference>
<dbReference type="Pfam" id="PF22177">
    <property type="entry name" value="PBP1_XylR"/>
    <property type="match status" value="1"/>
</dbReference>
<keyword evidence="1" id="KW-0472">Membrane</keyword>
<dbReference type="InterPro" id="IPR028082">
    <property type="entry name" value="Peripla_BP_I"/>
</dbReference>
<feature type="domain" description="Xylose operon regulatory protein N-terminal" evidence="2">
    <location>
        <begin position="1"/>
        <end position="78"/>
    </location>
</feature>
<proteinExistence type="predicted"/>
<reference evidence="3 4" key="1">
    <citation type="journal article" date="2014" name="Genome Announc.">
        <title>Draft Genome Sequences of Two Vibrionaceae Species, Vibrio ponticus C121 and Photobacterium aphoticum C119, Isolated as Coral Reef Microbiota.</title>
        <authorList>
            <person name="Al-saari N."/>
            <person name="Meirelles P.M."/>
            <person name="Mino S."/>
            <person name="Suda W."/>
            <person name="Oshima K."/>
            <person name="Hattori M."/>
            <person name="Ohkuma M."/>
            <person name="Thompson F.L."/>
            <person name="Gomez-Gil B."/>
            <person name="Sawabe T."/>
            <person name="Sawabe T."/>
        </authorList>
    </citation>
    <scope>NUCLEOTIDE SEQUENCE [LARGE SCALE GENOMIC DNA]</scope>
    <source>
        <strain evidence="3 4">JCM 19237</strain>
    </source>
</reference>
<evidence type="ECO:0000256" key="1">
    <source>
        <dbReference type="SAM" id="Phobius"/>
    </source>
</evidence>
<evidence type="ECO:0000259" key="2">
    <source>
        <dbReference type="Pfam" id="PF22177"/>
    </source>
</evidence>
<dbReference type="STRING" id="754436.JCM19237_1187"/>
<evidence type="ECO:0000313" key="3">
    <source>
        <dbReference type="EMBL" id="GAL04515.1"/>
    </source>
</evidence>
<feature type="transmembrane region" description="Helical" evidence="1">
    <location>
        <begin position="97"/>
        <end position="117"/>
    </location>
</feature>
<dbReference type="EMBL" id="BBMN01000004">
    <property type="protein sequence ID" value="GAL04515.1"/>
    <property type="molecule type" value="Genomic_DNA"/>
</dbReference>
<accession>A0A090QN17</accession>
<gene>
    <name evidence="3" type="ORF">JCM19237_1187</name>
</gene>
<comment type="caution">
    <text evidence="3">The sequence shown here is derived from an EMBL/GenBank/DDBJ whole genome shotgun (WGS) entry which is preliminary data.</text>
</comment>
<dbReference type="InterPro" id="IPR054031">
    <property type="entry name" value="XylR_PBP1"/>
</dbReference>
<dbReference type="AlphaFoldDB" id="A0A090QN17"/>
<name>A0A090QN17_9GAMM</name>
<keyword evidence="1" id="KW-0812">Transmembrane</keyword>
<evidence type="ECO:0000313" key="4">
    <source>
        <dbReference type="Proteomes" id="UP000029227"/>
    </source>
</evidence>
<organism evidence="3 4">
    <name type="scientific">Photobacterium aphoticum</name>
    <dbReference type="NCBI Taxonomy" id="754436"/>
    <lineage>
        <taxon>Bacteria</taxon>
        <taxon>Pseudomonadati</taxon>
        <taxon>Pseudomonadota</taxon>
        <taxon>Gammaproteobacteria</taxon>
        <taxon>Vibrionales</taxon>
        <taxon>Vibrionaceae</taxon>
        <taxon>Photobacterium</taxon>
    </lineage>
</organism>
<keyword evidence="1" id="KW-1133">Transmembrane helix</keyword>